<reference evidence="2" key="1">
    <citation type="journal article" date="2018" name="Proc. Natl. Acad. Sci. U.S.A.">
        <title>Linking secondary metabolites to gene clusters through genome sequencing of six diverse Aspergillus species.</title>
        <authorList>
            <person name="Kaerboelling I."/>
            <person name="Vesth T.C."/>
            <person name="Frisvad J.C."/>
            <person name="Nybo J.L."/>
            <person name="Theobald S."/>
            <person name="Kuo A."/>
            <person name="Bowyer P."/>
            <person name="Matsuda Y."/>
            <person name="Mondo S."/>
            <person name="Lyhne E.K."/>
            <person name="Kogle M.E."/>
            <person name="Clum A."/>
            <person name="Lipzen A."/>
            <person name="Salamov A."/>
            <person name="Ngan C.Y."/>
            <person name="Daum C."/>
            <person name="Chiniquy J."/>
            <person name="Barry K."/>
            <person name="LaButti K."/>
            <person name="Haridas S."/>
            <person name="Simmons B.A."/>
            <person name="Magnuson J.K."/>
            <person name="Mortensen U.H."/>
            <person name="Larsen T.O."/>
            <person name="Grigoriev I.V."/>
            <person name="Baker S.E."/>
            <person name="Andersen M.R."/>
        </authorList>
    </citation>
    <scope>NUCLEOTIDE SEQUENCE [LARGE SCALE GENOMIC DNA]</scope>
    <source>
        <strain evidence="2">IBT 16806</strain>
    </source>
</reference>
<accession>A0A2I1CFA6</accession>
<keyword evidence="2" id="KW-1185">Reference proteome</keyword>
<name>A0A2I1CFA6_ASPN1</name>
<proteinExistence type="predicted"/>
<dbReference type="OrthoDB" id="4227485at2759"/>
<dbReference type="Proteomes" id="UP000234474">
    <property type="component" value="Unassembled WGS sequence"/>
</dbReference>
<gene>
    <name evidence="1" type="ORF">P174DRAFT_457089</name>
</gene>
<dbReference type="VEuPathDB" id="FungiDB:P174DRAFT_457089"/>
<dbReference type="GeneID" id="36536824"/>
<dbReference type="OMA" id="NCYEEMV"/>
<comment type="caution">
    <text evidence="1">The sequence shown here is derived from an EMBL/GenBank/DDBJ whole genome shotgun (WGS) entry which is preliminary data.</text>
</comment>
<evidence type="ECO:0000313" key="2">
    <source>
        <dbReference type="Proteomes" id="UP000234474"/>
    </source>
</evidence>
<evidence type="ECO:0000313" key="1">
    <source>
        <dbReference type="EMBL" id="PKX96278.1"/>
    </source>
</evidence>
<dbReference type="Pfam" id="PF12520">
    <property type="entry name" value="DUF3723"/>
    <property type="match status" value="1"/>
</dbReference>
<protein>
    <submittedName>
        <fullName evidence="1">Uncharacterized protein</fullName>
    </submittedName>
</protein>
<organism evidence="1 2">
    <name type="scientific">Aspergillus novofumigatus (strain IBT 16806)</name>
    <dbReference type="NCBI Taxonomy" id="1392255"/>
    <lineage>
        <taxon>Eukaryota</taxon>
        <taxon>Fungi</taxon>
        <taxon>Dikarya</taxon>
        <taxon>Ascomycota</taxon>
        <taxon>Pezizomycotina</taxon>
        <taxon>Eurotiomycetes</taxon>
        <taxon>Eurotiomycetidae</taxon>
        <taxon>Eurotiales</taxon>
        <taxon>Aspergillaceae</taxon>
        <taxon>Aspergillus</taxon>
        <taxon>Aspergillus subgen. Fumigati</taxon>
    </lineage>
</organism>
<dbReference type="STRING" id="1392255.A0A2I1CFA6"/>
<dbReference type="InterPro" id="IPR022198">
    <property type="entry name" value="DUF3723"/>
</dbReference>
<sequence>MNLCYVYVAAVIDRKRNLKYKGTAKVYINQINVERLCKIFSHDHCRRLDVRNHVTTVVSRQHLEMALASTGVSTIALITNPPDQYPLLDFPAGQHCLKAAEELLALNISSDLQAALVDEYSNERVLSDGEVYLKVRQYQYEGNASNKAKQFWQLTSWVDVRAAFDRLQIIPFGSIPRALAMNCYEEMVHGLDSLLESWSYYVRGDCEKMLKIDLHTDVKVVKGLVLSREVFSEFTSSECKAIWKRLKRRRNIIPSLYTFFQDMWYLKACANCMKHLVSPCQCYPSVKSAFLGVYKMGLNDGDCLIQISETDFRHQRGS</sequence>
<dbReference type="RefSeq" id="XP_024684873.1">
    <property type="nucleotide sequence ID" value="XM_024829498.1"/>
</dbReference>
<dbReference type="EMBL" id="MSZS01000002">
    <property type="protein sequence ID" value="PKX96278.1"/>
    <property type="molecule type" value="Genomic_DNA"/>
</dbReference>
<dbReference type="AlphaFoldDB" id="A0A2I1CFA6"/>